<evidence type="ECO:0000313" key="2">
    <source>
        <dbReference type="EMBL" id="GGI57003.1"/>
    </source>
</evidence>
<reference evidence="3" key="1">
    <citation type="journal article" date="2019" name="Int. J. Syst. Evol. Microbiol.">
        <title>The Global Catalogue of Microorganisms (GCM) 10K type strain sequencing project: providing services to taxonomists for standard genome sequencing and annotation.</title>
        <authorList>
            <consortium name="The Broad Institute Genomics Platform"/>
            <consortium name="The Broad Institute Genome Sequencing Center for Infectious Disease"/>
            <person name="Wu L."/>
            <person name="Ma J."/>
        </authorList>
    </citation>
    <scope>NUCLEOTIDE SEQUENCE [LARGE SCALE GENOMIC DNA]</scope>
    <source>
        <strain evidence="3">CCM 8681</strain>
    </source>
</reference>
<dbReference type="RefSeq" id="WP_188373887.1">
    <property type="nucleotide sequence ID" value="NZ_BMDQ01000001.1"/>
</dbReference>
<dbReference type="Proteomes" id="UP000624701">
    <property type="component" value="Unassembled WGS sequence"/>
</dbReference>
<keyword evidence="3" id="KW-1185">Reference proteome</keyword>
<sequence>MNKKKILSLINQATKSFNEIHLLVTEKQWLENQKELLLENKSLASEAIGALEPIFEETIYNDKELAKAKSIFRRSLTITDMFGSNVLLNAVSELKIAHSRIKHHFSDKKANTTFKVSKTQSLKKVFIVHGHDELLKTEVARFIEKLGLEAIILHEQASSGKTIIEKIEEYSNVGFGVVLYTPCDQGNKRNDSKNIKFRARQNVVFEHGYLIAKIGRNNVCALVKGDIEIPNDISGIVYIQLESNWRLDLAKELRNSGYQVDINLVI</sequence>
<accession>A0ABQ2BZR6</accession>
<evidence type="ECO:0000313" key="3">
    <source>
        <dbReference type="Proteomes" id="UP000624701"/>
    </source>
</evidence>
<organism evidence="2 3">
    <name type="scientific">Winogradskyella haliclonae</name>
    <dbReference type="NCBI Taxonomy" id="2048558"/>
    <lineage>
        <taxon>Bacteria</taxon>
        <taxon>Pseudomonadati</taxon>
        <taxon>Bacteroidota</taxon>
        <taxon>Flavobacteriia</taxon>
        <taxon>Flavobacteriales</taxon>
        <taxon>Flavobacteriaceae</taxon>
        <taxon>Winogradskyella</taxon>
    </lineage>
</organism>
<dbReference type="EMBL" id="BMDQ01000001">
    <property type="protein sequence ID" value="GGI57003.1"/>
    <property type="molecule type" value="Genomic_DNA"/>
</dbReference>
<feature type="domain" description="CD-NTase-associated protein 12/Pycsar effector protein TIR" evidence="1">
    <location>
        <begin position="124"/>
        <end position="242"/>
    </location>
</feature>
<dbReference type="InterPro" id="IPR019302">
    <property type="entry name" value="CAP12/PCTIR_TIR_dom"/>
</dbReference>
<evidence type="ECO:0000259" key="1">
    <source>
        <dbReference type="Pfam" id="PF10137"/>
    </source>
</evidence>
<dbReference type="Pfam" id="PF10137">
    <property type="entry name" value="CAP12-PCTIR_TIR"/>
    <property type="match status" value="1"/>
</dbReference>
<proteinExistence type="predicted"/>
<gene>
    <name evidence="2" type="ORF">GCM10011444_13120</name>
</gene>
<name>A0ABQ2BZR6_9FLAO</name>
<comment type="caution">
    <text evidence="2">The sequence shown here is derived from an EMBL/GenBank/DDBJ whole genome shotgun (WGS) entry which is preliminary data.</text>
</comment>
<protein>
    <recommendedName>
        <fullName evidence="1">CD-NTase-associated protein 12/Pycsar effector protein TIR domain-containing protein</fullName>
    </recommendedName>
</protein>